<proteinExistence type="predicted"/>
<keyword evidence="1" id="KW-0812">Transmembrane</keyword>
<gene>
    <name evidence="2" type="ORF">AVDCRST_MAG93-1013</name>
</gene>
<accession>A0A6J4HUU3</accession>
<evidence type="ECO:0000313" key="2">
    <source>
        <dbReference type="EMBL" id="CAA9234008.1"/>
    </source>
</evidence>
<organism evidence="2">
    <name type="scientific">uncultured Chloroflexia bacterium</name>
    <dbReference type="NCBI Taxonomy" id="1672391"/>
    <lineage>
        <taxon>Bacteria</taxon>
        <taxon>Bacillati</taxon>
        <taxon>Chloroflexota</taxon>
        <taxon>Chloroflexia</taxon>
        <taxon>environmental samples</taxon>
    </lineage>
</organism>
<sequence length="117" mass="13344">MSFNLFAVHDWLYHYEVVVSRQGREQVLARVPSRRAAEQAMLLLPTRVELSRQSLDWRRSRGIHPDRAVQLCTLLLLVALALPGVWLQMVVQLICLAVIGGLLSSGRKWRQGGQDDR</sequence>
<name>A0A6J4HUU3_9CHLR</name>
<protein>
    <submittedName>
        <fullName evidence="2">Uncharacterized protein</fullName>
    </submittedName>
</protein>
<feature type="transmembrane region" description="Helical" evidence="1">
    <location>
        <begin position="74"/>
        <end position="103"/>
    </location>
</feature>
<evidence type="ECO:0000256" key="1">
    <source>
        <dbReference type="SAM" id="Phobius"/>
    </source>
</evidence>
<keyword evidence="1" id="KW-1133">Transmembrane helix</keyword>
<keyword evidence="1" id="KW-0472">Membrane</keyword>
<dbReference type="EMBL" id="CADCTR010000338">
    <property type="protein sequence ID" value="CAA9234008.1"/>
    <property type="molecule type" value="Genomic_DNA"/>
</dbReference>
<dbReference type="AlphaFoldDB" id="A0A6J4HUU3"/>
<reference evidence="2" key="1">
    <citation type="submission" date="2020-02" db="EMBL/GenBank/DDBJ databases">
        <authorList>
            <person name="Meier V. D."/>
        </authorList>
    </citation>
    <scope>NUCLEOTIDE SEQUENCE</scope>
    <source>
        <strain evidence="2">AVDCRST_MAG93</strain>
    </source>
</reference>